<evidence type="ECO:0000313" key="2">
    <source>
        <dbReference type="EMBL" id="GFO21879.1"/>
    </source>
</evidence>
<keyword evidence="3" id="KW-1185">Reference proteome</keyword>
<comment type="caution">
    <text evidence="2">The sequence shown here is derived from an EMBL/GenBank/DDBJ whole genome shotgun (WGS) entry which is preliminary data.</text>
</comment>
<gene>
    <name evidence="2" type="ORF">PoB_004838400</name>
</gene>
<proteinExistence type="predicted"/>
<dbReference type="AlphaFoldDB" id="A0AAV4BST9"/>
<feature type="region of interest" description="Disordered" evidence="1">
    <location>
        <begin position="41"/>
        <end position="67"/>
    </location>
</feature>
<protein>
    <submittedName>
        <fullName evidence="2">Uncharacterized protein</fullName>
    </submittedName>
</protein>
<dbReference type="EMBL" id="BLXT01005285">
    <property type="protein sequence ID" value="GFO21879.1"/>
    <property type="molecule type" value="Genomic_DNA"/>
</dbReference>
<accession>A0AAV4BST9</accession>
<name>A0AAV4BST9_9GAST</name>
<evidence type="ECO:0000313" key="3">
    <source>
        <dbReference type="Proteomes" id="UP000735302"/>
    </source>
</evidence>
<evidence type="ECO:0000256" key="1">
    <source>
        <dbReference type="SAM" id="MobiDB-lite"/>
    </source>
</evidence>
<organism evidence="2 3">
    <name type="scientific">Plakobranchus ocellatus</name>
    <dbReference type="NCBI Taxonomy" id="259542"/>
    <lineage>
        <taxon>Eukaryota</taxon>
        <taxon>Metazoa</taxon>
        <taxon>Spiralia</taxon>
        <taxon>Lophotrochozoa</taxon>
        <taxon>Mollusca</taxon>
        <taxon>Gastropoda</taxon>
        <taxon>Heterobranchia</taxon>
        <taxon>Euthyneura</taxon>
        <taxon>Panpulmonata</taxon>
        <taxon>Sacoglossa</taxon>
        <taxon>Placobranchoidea</taxon>
        <taxon>Plakobranchidae</taxon>
        <taxon>Plakobranchus</taxon>
    </lineage>
</organism>
<dbReference type="Proteomes" id="UP000735302">
    <property type="component" value="Unassembled WGS sequence"/>
</dbReference>
<sequence>MVLLIQQRSLSQVSYIQTDPPIFVIITVEIYRSPHKPRWTKSLARKKPSLSATLRGRPAGKSDMNGAAAVSSSHVCSSYQSSLLPRTE</sequence>
<reference evidence="2 3" key="1">
    <citation type="journal article" date="2021" name="Elife">
        <title>Chloroplast acquisition without the gene transfer in kleptoplastic sea slugs, Plakobranchus ocellatus.</title>
        <authorList>
            <person name="Maeda T."/>
            <person name="Takahashi S."/>
            <person name="Yoshida T."/>
            <person name="Shimamura S."/>
            <person name="Takaki Y."/>
            <person name="Nagai Y."/>
            <person name="Toyoda A."/>
            <person name="Suzuki Y."/>
            <person name="Arimoto A."/>
            <person name="Ishii H."/>
            <person name="Satoh N."/>
            <person name="Nishiyama T."/>
            <person name="Hasebe M."/>
            <person name="Maruyama T."/>
            <person name="Minagawa J."/>
            <person name="Obokata J."/>
            <person name="Shigenobu S."/>
        </authorList>
    </citation>
    <scope>NUCLEOTIDE SEQUENCE [LARGE SCALE GENOMIC DNA]</scope>
</reference>